<dbReference type="Proteomes" id="UP000299102">
    <property type="component" value="Unassembled WGS sequence"/>
</dbReference>
<feature type="region of interest" description="Disordered" evidence="1">
    <location>
        <begin position="33"/>
        <end position="56"/>
    </location>
</feature>
<evidence type="ECO:0000313" key="2">
    <source>
        <dbReference type="EMBL" id="GBP19302.1"/>
    </source>
</evidence>
<keyword evidence="3" id="KW-1185">Reference proteome</keyword>
<proteinExistence type="predicted"/>
<evidence type="ECO:0000256" key="1">
    <source>
        <dbReference type="SAM" id="MobiDB-lite"/>
    </source>
</evidence>
<comment type="caution">
    <text evidence="2">The sequence shown here is derived from an EMBL/GenBank/DDBJ whole genome shotgun (WGS) entry which is preliminary data.</text>
</comment>
<sequence>MFIAEHSHTNKQTIVYGFSPHRSQQNTLKFSTTSHTDTQAGKELVRARTPAARRRRRALNSALTSADANKAIRMLYCVRRYCYE</sequence>
<gene>
    <name evidence="2" type="ORF">EVAR_79902_1</name>
</gene>
<dbReference type="AlphaFoldDB" id="A0A4C1TZ08"/>
<evidence type="ECO:0000313" key="3">
    <source>
        <dbReference type="Proteomes" id="UP000299102"/>
    </source>
</evidence>
<name>A0A4C1TZ08_EUMVA</name>
<accession>A0A4C1TZ08</accession>
<organism evidence="2 3">
    <name type="scientific">Eumeta variegata</name>
    <name type="common">Bagworm moth</name>
    <name type="synonym">Eumeta japonica</name>
    <dbReference type="NCBI Taxonomy" id="151549"/>
    <lineage>
        <taxon>Eukaryota</taxon>
        <taxon>Metazoa</taxon>
        <taxon>Ecdysozoa</taxon>
        <taxon>Arthropoda</taxon>
        <taxon>Hexapoda</taxon>
        <taxon>Insecta</taxon>
        <taxon>Pterygota</taxon>
        <taxon>Neoptera</taxon>
        <taxon>Endopterygota</taxon>
        <taxon>Lepidoptera</taxon>
        <taxon>Glossata</taxon>
        <taxon>Ditrysia</taxon>
        <taxon>Tineoidea</taxon>
        <taxon>Psychidae</taxon>
        <taxon>Oiketicinae</taxon>
        <taxon>Eumeta</taxon>
    </lineage>
</organism>
<dbReference type="EMBL" id="BGZK01000106">
    <property type="protein sequence ID" value="GBP19302.1"/>
    <property type="molecule type" value="Genomic_DNA"/>
</dbReference>
<reference evidence="2 3" key="1">
    <citation type="journal article" date="2019" name="Commun. Biol.">
        <title>The bagworm genome reveals a unique fibroin gene that provides high tensile strength.</title>
        <authorList>
            <person name="Kono N."/>
            <person name="Nakamura H."/>
            <person name="Ohtoshi R."/>
            <person name="Tomita M."/>
            <person name="Numata K."/>
            <person name="Arakawa K."/>
        </authorList>
    </citation>
    <scope>NUCLEOTIDE SEQUENCE [LARGE SCALE GENOMIC DNA]</scope>
</reference>
<protein>
    <submittedName>
        <fullName evidence="2">Uncharacterized protein</fullName>
    </submittedName>
</protein>